<proteinExistence type="predicted"/>
<dbReference type="InParanoid" id="A0A554NCK9"/>
<gene>
    <name evidence="7" type="ORF">DP107_04545</name>
</gene>
<dbReference type="GO" id="GO:0004325">
    <property type="term" value="F:ferrochelatase activity"/>
    <property type="evidence" value="ECO:0007669"/>
    <property type="project" value="InterPro"/>
</dbReference>
<dbReference type="Gene3D" id="3.40.50.720">
    <property type="entry name" value="NAD(P)-binding Rossmann-like Domain"/>
    <property type="match status" value="1"/>
</dbReference>
<protein>
    <recommendedName>
        <fullName evidence="2">precorrin-2 dehydrogenase</fullName>
        <ecNumber evidence="2">1.3.1.76</ecNumber>
    </recommendedName>
</protein>
<dbReference type="Gene3D" id="3.30.160.110">
    <property type="entry name" value="Siroheme synthase, domain 2"/>
    <property type="match status" value="1"/>
</dbReference>
<dbReference type="RefSeq" id="WP_144260967.1">
    <property type="nucleotide sequence ID" value="NZ_QMDX01000002.1"/>
</dbReference>
<name>A0A554NCK9_9EURY</name>
<keyword evidence="3" id="KW-0560">Oxidoreductase</keyword>
<dbReference type="OrthoDB" id="10510at2157"/>
<evidence type="ECO:0000256" key="1">
    <source>
        <dbReference type="ARBA" id="ARBA00005010"/>
    </source>
</evidence>
<dbReference type="InterPro" id="IPR036291">
    <property type="entry name" value="NAD(P)-bd_dom_sf"/>
</dbReference>
<keyword evidence="8" id="KW-1185">Reference proteome</keyword>
<organism evidence="7 8">
    <name type="scientific">Haloglomus irregulare</name>
    <dbReference type="NCBI Taxonomy" id="2234134"/>
    <lineage>
        <taxon>Archaea</taxon>
        <taxon>Methanobacteriati</taxon>
        <taxon>Methanobacteriota</taxon>
        <taxon>Stenosarchaea group</taxon>
        <taxon>Halobacteria</taxon>
        <taxon>Halobacteriales</taxon>
        <taxon>Natronomonadaceae</taxon>
        <taxon>Haloglomus</taxon>
    </lineage>
</organism>
<evidence type="ECO:0000313" key="7">
    <source>
        <dbReference type="EMBL" id="TSD15127.1"/>
    </source>
</evidence>
<comment type="caution">
    <text evidence="7">The sequence shown here is derived from an EMBL/GenBank/DDBJ whole genome shotgun (WGS) entry which is preliminary data.</text>
</comment>
<sequence length="224" mass="23824">MIPLHHDFRGETVLVFGAGPVGARKARRFAREARVVVVSPAFVDRRFTPEGDATGHVERVRAAPTPGDVPPWFERTDPALVVAATDDADLNAAIAATADERGVLHNRADRSGTGRRPVGEVVVPATVREDPVVASLATGGASPALSKHLRQRLEEELAGAGAMAELTAEVRTDLRARDVGPDARREAVRRVVRSPSVWKGLGDGSTNARREATAVIAEVVGDEQ</sequence>
<evidence type="ECO:0000256" key="3">
    <source>
        <dbReference type="ARBA" id="ARBA00023002"/>
    </source>
</evidence>
<dbReference type="PANTHER" id="PTHR35330:SF1">
    <property type="entry name" value="SIROHEME BIOSYNTHESIS PROTEIN MET8"/>
    <property type="match status" value="1"/>
</dbReference>
<keyword evidence="4" id="KW-0520">NAD</keyword>
<dbReference type="GO" id="GO:0019354">
    <property type="term" value="P:siroheme biosynthetic process"/>
    <property type="evidence" value="ECO:0007669"/>
    <property type="project" value="UniProtKB-UniPathway"/>
</dbReference>
<accession>A0A554NCK9</accession>
<evidence type="ECO:0000256" key="5">
    <source>
        <dbReference type="ARBA" id="ARBA00023244"/>
    </source>
</evidence>
<dbReference type="SUPFAM" id="SSF75615">
    <property type="entry name" value="Siroheme synthase middle domains-like"/>
    <property type="match status" value="1"/>
</dbReference>
<dbReference type="InterPro" id="IPR006367">
    <property type="entry name" value="Sirohaem_synthase_N"/>
</dbReference>
<evidence type="ECO:0000256" key="2">
    <source>
        <dbReference type="ARBA" id="ARBA00012400"/>
    </source>
</evidence>
<dbReference type="InterPro" id="IPR028161">
    <property type="entry name" value="Met8-like"/>
</dbReference>
<reference evidence="7 8" key="1">
    <citation type="submission" date="2018-06" db="EMBL/GenBank/DDBJ databases">
        <title>Natronomonas sp. F16-60 a new haloarchaeon isolated from a solar saltern of Isla Cristina, Huelva, Spain.</title>
        <authorList>
            <person name="Duran-Viseras A."/>
            <person name="Sanchez-Porro C."/>
            <person name="Ventosa A."/>
        </authorList>
    </citation>
    <scope>NUCLEOTIDE SEQUENCE [LARGE SCALE GENOMIC DNA]</scope>
    <source>
        <strain evidence="7 8">F16-60</strain>
    </source>
</reference>
<dbReference type="GO" id="GO:0043115">
    <property type="term" value="F:precorrin-2 dehydrogenase activity"/>
    <property type="evidence" value="ECO:0007669"/>
    <property type="project" value="UniProtKB-EC"/>
</dbReference>
<comment type="pathway">
    <text evidence="1">Porphyrin-containing compound metabolism; siroheme biosynthesis; sirohydrochlorin from precorrin-2: step 1/1.</text>
</comment>
<dbReference type="SUPFAM" id="SSF51735">
    <property type="entry name" value="NAD(P)-binding Rossmann-fold domains"/>
    <property type="match status" value="1"/>
</dbReference>
<dbReference type="Pfam" id="PF13241">
    <property type="entry name" value="NAD_binding_7"/>
    <property type="match status" value="1"/>
</dbReference>
<dbReference type="FunCoup" id="A0A554NCK9">
    <property type="interactions" value="69"/>
</dbReference>
<dbReference type="EMBL" id="QMDX01000002">
    <property type="protein sequence ID" value="TSD15127.1"/>
    <property type="molecule type" value="Genomic_DNA"/>
</dbReference>
<comment type="catalytic activity">
    <reaction evidence="6">
        <text>precorrin-2 + NAD(+) = sirohydrochlorin + NADH + 2 H(+)</text>
        <dbReference type="Rhea" id="RHEA:15613"/>
        <dbReference type="ChEBI" id="CHEBI:15378"/>
        <dbReference type="ChEBI" id="CHEBI:57540"/>
        <dbReference type="ChEBI" id="CHEBI:57945"/>
        <dbReference type="ChEBI" id="CHEBI:58351"/>
        <dbReference type="ChEBI" id="CHEBI:58827"/>
        <dbReference type="EC" id="1.3.1.76"/>
    </reaction>
</comment>
<dbReference type="PANTHER" id="PTHR35330">
    <property type="entry name" value="SIROHEME BIOSYNTHESIS PROTEIN MET8"/>
    <property type="match status" value="1"/>
</dbReference>
<dbReference type="AlphaFoldDB" id="A0A554NCK9"/>
<evidence type="ECO:0000256" key="6">
    <source>
        <dbReference type="ARBA" id="ARBA00047561"/>
    </source>
</evidence>
<dbReference type="UniPathway" id="UPA00262">
    <property type="reaction ID" value="UER00222"/>
</dbReference>
<dbReference type="NCBIfam" id="TIGR01470">
    <property type="entry name" value="cysG_Nterm"/>
    <property type="match status" value="1"/>
</dbReference>
<keyword evidence="5" id="KW-0627">Porphyrin biosynthesis</keyword>
<dbReference type="Proteomes" id="UP000319894">
    <property type="component" value="Unassembled WGS sequence"/>
</dbReference>
<evidence type="ECO:0000313" key="8">
    <source>
        <dbReference type="Proteomes" id="UP000319894"/>
    </source>
</evidence>
<dbReference type="EC" id="1.3.1.76" evidence="2"/>
<evidence type="ECO:0000256" key="4">
    <source>
        <dbReference type="ARBA" id="ARBA00023027"/>
    </source>
</evidence>